<dbReference type="OrthoDB" id="3038990at2759"/>
<feature type="transmembrane region" description="Helical" evidence="1">
    <location>
        <begin position="135"/>
        <end position="155"/>
    </location>
</feature>
<accession>A0A5C3LTE1</accession>
<gene>
    <name evidence="2" type="ORF">BDQ12DRAFT_686937</name>
</gene>
<feature type="transmembrane region" description="Helical" evidence="1">
    <location>
        <begin position="33"/>
        <end position="55"/>
    </location>
</feature>
<feature type="transmembrane region" description="Helical" evidence="1">
    <location>
        <begin position="75"/>
        <end position="99"/>
    </location>
</feature>
<proteinExistence type="predicted"/>
<dbReference type="Proteomes" id="UP000308652">
    <property type="component" value="Unassembled WGS sequence"/>
</dbReference>
<keyword evidence="1" id="KW-1133">Transmembrane helix</keyword>
<evidence type="ECO:0000313" key="3">
    <source>
        <dbReference type="Proteomes" id="UP000308652"/>
    </source>
</evidence>
<keyword evidence="3" id="KW-1185">Reference proteome</keyword>
<reference evidence="2 3" key="1">
    <citation type="journal article" date="2019" name="Nat. Ecol. Evol.">
        <title>Megaphylogeny resolves global patterns of mushroom evolution.</title>
        <authorList>
            <person name="Varga T."/>
            <person name="Krizsan K."/>
            <person name="Foldi C."/>
            <person name="Dima B."/>
            <person name="Sanchez-Garcia M."/>
            <person name="Sanchez-Ramirez S."/>
            <person name="Szollosi G.J."/>
            <person name="Szarkandi J.G."/>
            <person name="Papp V."/>
            <person name="Albert L."/>
            <person name="Andreopoulos W."/>
            <person name="Angelini C."/>
            <person name="Antonin V."/>
            <person name="Barry K.W."/>
            <person name="Bougher N.L."/>
            <person name="Buchanan P."/>
            <person name="Buyck B."/>
            <person name="Bense V."/>
            <person name="Catcheside P."/>
            <person name="Chovatia M."/>
            <person name="Cooper J."/>
            <person name="Damon W."/>
            <person name="Desjardin D."/>
            <person name="Finy P."/>
            <person name="Geml J."/>
            <person name="Haridas S."/>
            <person name="Hughes K."/>
            <person name="Justo A."/>
            <person name="Karasinski D."/>
            <person name="Kautmanova I."/>
            <person name="Kiss B."/>
            <person name="Kocsube S."/>
            <person name="Kotiranta H."/>
            <person name="LaButti K.M."/>
            <person name="Lechner B.E."/>
            <person name="Liimatainen K."/>
            <person name="Lipzen A."/>
            <person name="Lukacs Z."/>
            <person name="Mihaltcheva S."/>
            <person name="Morgado L.N."/>
            <person name="Niskanen T."/>
            <person name="Noordeloos M.E."/>
            <person name="Ohm R.A."/>
            <person name="Ortiz-Santana B."/>
            <person name="Ovrebo C."/>
            <person name="Racz N."/>
            <person name="Riley R."/>
            <person name="Savchenko A."/>
            <person name="Shiryaev A."/>
            <person name="Soop K."/>
            <person name="Spirin V."/>
            <person name="Szebenyi C."/>
            <person name="Tomsovsky M."/>
            <person name="Tulloss R.E."/>
            <person name="Uehling J."/>
            <person name="Grigoriev I.V."/>
            <person name="Vagvolgyi C."/>
            <person name="Papp T."/>
            <person name="Martin F.M."/>
            <person name="Miettinen O."/>
            <person name="Hibbett D.S."/>
            <person name="Nagy L.G."/>
        </authorList>
    </citation>
    <scope>NUCLEOTIDE SEQUENCE [LARGE SCALE GENOMIC DNA]</scope>
    <source>
        <strain evidence="2 3">CBS 166.37</strain>
    </source>
</reference>
<dbReference type="AlphaFoldDB" id="A0A5C3LTE1"/>
<dbReference type="EMBL" id="ML213614">
    <property type="protein sequence ID" value="TFK36469.1"/>
    <property type="molecule type" value="Genomic_DNA"/>
</dbReference>
<feature type="transmembrane region" description="Helical" evidence="1">
    <location>
        <begin position="6"/>
        <end position="21"/>
    </location>
</feature>
<keyword evidence="1" id="KW-0472">Membrane</keyword>
<protein>
    <submittedName>
        <fullName evidence="2">Uncharacterized protein</fullName>
    </submittedName>
</protein>
<evidence type="ECO:0000256" key="1">
    <source>
        <dbReference type="SAM" id="Phobius"/>
    </source>
</evidence>
<keyword evidence="1" id="KW-0812">Transmembrane</keyword>
<name>A0A5C3LTE1_9AGAR</name>
<sequence>MELGVTSCWVIATTASSFLFLRRVQAVYRDSKIVLYIFIFLYVANIGTSLLAPIGSHSGPLANTGYCVNTGIERYVSAGVFVSLAYDSLVFLAISYRMAVGHAKRSEKKLTWRTVLTGSALPHISRAVFQGGQQYYLVTVGANILILILIVTPSIPPVYQATFTTPSIALTSSMTCRVFRDLKFAVEEGRQHLSTIEFGGTGESNLTEGTSTTAFGSDDNRTVHDLEMGNKARASLLEVTMKPED</sequence>
<evidence type="ECO:0000313" key="2">
    <source>
        <dbReference type="EMBL" id="TFK36469.1"/>
    </source>
</evidence>
<organism evidence="2 3">
    <name type="scientific">Crucibulum laeve</name>
    <dbReference type="NCBI Taxonomy" id="68775"/>
    <lineage>
        <taxon>Eukaryota</taxon>
        <taxon>Fungi</taxon>
        <taxon>Dikarya</taxon>
        <taxon>Basidiomycota</taxon>
        <taxon>Agaricomycotina</taxon>
        <taxon>Agaricomycetes</taxon>
        <taxon>Agaricomycetidae</taxon>
        <taxon>Agaricales</taxon>
        <taxon>Agaricineae</taxon>
        <taxon>Nidulariaceae</taxon>
        <taxon>Crucibulum</taxon>
    </lineage>
</organism>